<evidence type="ECO:0000256" key="1">
    <source>
        <dbReference type="SAM" id="MobiDB-lite"/>
    </source>
</evidence>
<evidence type="ECO:0000313" key="2">
    <source>
        <dbReference type="EMBL" id="KAJ1361196.1"/>
    </source>
</evidence>
<accession>A0AAD5QVI2</accession>
<comment type="caution">
    <text evidence="2">The sequence shown here is derived from an EMBL/GenBank/DDBJ whole genome shotgun (WGS) entry which is preliminary data.</text>
</comment>
<evidence type="ECO:0000313" key="3">
    <source>
        <dbReference type="Proteomes" id="UP001196413"/>
    </source>
</evidence>
<protein>
    <submittedName>
        <fullName evidence="2">Uncharacterized protein</fullName>
    </submittedName>
</protein>
<dbReference type="EMBL" id="JAHQIW010004131">
    <property type="protein sequence ID" value="KAJ1361196.1"/>
    <property type="molecule type" value="Genomic_DNA"/>
</dbReference>
<reference evidence="2" key="1">
    <citation type="submission" date="2021-06" db="EMBL/GenBank/DDBJ databases">
        <title>Parelaphostrongylus tenuis whole genome reference sequence.</title>
        <authorList>
            <person name="Garwood T.J."/>
            <person name="Larsen P.A."/>
            <person name="Fountain-Jones N.M."/>
            <person name="Garbe J.R."/>
            <person name="Macchietto M.G."/>
            <person name="Kania S.A."/>
            <person name="Gerhold R.W."/>
            <person name="Richards J.E."/>
            <person name="Wolf T.M."/>
        </authorList>
    </citation>
    <scope>NUCLEOTIDE SEQUENCE</scope>
    <source>
        <strain evidence="2">MNPRO001-30</strain>
        <tissue evidence="2">Meninges</tissue>
    </source>
</reference>
<proteinExistence type="predicted"/>
<organism evidence="2 3">
    <name type="scientific">Parelaphostrongylus tenuis</name>
    <name type="common">Meningeal worm</name>
    <dbReference type="NCBI Taxonomy" id="148309"/>
    <lineage>
        <taxon>Eukaryota</taxon>
        <taxon>Metazoa</taxon>
        <taxon>Ecdysozoa</taxon>
        <taxon>Nematoda</taxon>
        <taxon>Chromadorea</taxon>
        <taxon>Rhabditida</taxon>
        <taxon>Rhabditina</taxon>
        <taxon>Rhabditomorpha</taxon>
        <taxon>Strongyloidea</taxon>
        <taxon>Metastrongylidae</taxon>
        <taxon>Parelaphostrongylus</taxon>
    </lineage>
</organism>
<feature type="region of interest" description="Disordered" evidence="1">
    <location>
        <begin position="1"/>
        <end position="25"/>
    </location>
</feature>
<sequence length="234" mass="26012">MVQFVDNGSLRNTRSSAERRELEKGLESKEVCKSLLPESDDQHSTADHHSATRQIRRLPYQQFAVVASLHILLGSETERRLGLLANSQSERRKGVASEVPSHGVDENWQQPLAHCVHSAAKAAAALAAANQAASLEVCKDWKPKAPKKVPSYPIYWGHDPQANRFADARLEWLKTQSGLLVPPMYSPPDFLLEIGHIIFKLTHFPSLPMEVSRGHPFQASGLRESFKPAYGAMC</sequence>
<feature type="compositionally biased region" description="Basic and acidic residues" evidence="1">
    <location>
        <begin position="16"/>
        <end position="25"/>
    </location>
</feature>
<dbReference type="AlphaFoldDB" id="A0AAD5QVI2"/>
<dbReference type="Proteomes" id="UP001196413">
    <property type="component" value="Unassembled WGS sequence"/>
</dbReference>
<gene>
    <name evidence="2" type="ORF">KIN20_020392</name>
</gene>
<keyword evidence="3" id="KW-1185">Reference proteome</keyword>
<name>A0AAD5QVI2_PARTN</name>